<organism evidence="1 2">
    <name type="scientific">Streptomyces pratisoli</name>
    <dbReference type="NCBI Taxonomy" id="3139917"/>
    <lineage>
        <taxon>Bacteria</taxon>
        <taxon>Bacillati</taxon>
        <taxon>Actinomycetota</taxon>
        <taxon>Actinomycetes</taxon>
        <taxon>Kitasatosporales</taxon>
        <taxon>Streptomycetaceae</taxon>
        <taxon>Streptomyces</taxon>
    </lineage>
</organism>
<comment type="caution">
    <text evidence="1">The sequence shown here is derived from an EMBL/GenBank/DDBJ whole genome shotgun (WGS) entry which is preliminary data.</text>
</comment>
<sequence>MTSQPTEPAGEPLIRMPAKTPAALRVAVARIDPDVLPRFDADWATAMDQARDEYSLLPGRHFTEHWWAWVAVTRWPARAGRLRECEHIVATSDDRAARRAAAAEIGRILADAEAAAA</sequence>
<proteinExistence type="predicted"/>
<accession>A0ACC6QGV2</accession>
<gene>
    <name evidence="1" type="ORF">WKI58_14570</name>
</gene>
<evidence type="ECO:0000313" key="1">
    <source>
        <dbReference type="EMBL" id="MEJ8657733.1"/>
    </source>
</evidence>
<protein>
    <submittedName>
        <fullName evidence="1">DUF6247 family protein</fullName>
    </submittedName>
</protein>
<dbReference type="EMBL" id="JBBKAI010000002">
    <property type="protein sequence ID" value="MEJ8657733.1"/>
    <property type="molecule type" value="Genomic_DNA"/>
</dbReference>
<reference evidence="1" key="1">
    <citation type="submission" date="2024-03" db="EMBL/GenBank/DDBJ databases">
        <title>Novel Streptomyces species of biotechnological and ecological value are a feature of Machair soil.</title>
        <authorList>
            <person name="Prole J.R."/>
            <person name="Goodfellow M."/>
            <person name="Allenby N."/>
            <person name="Ward A.C."/>
        </authorList>
    </citation>
    <scope>NUCLEOTIDE SEQUENCE</scope>
    <source>
        <strain evidence="1">MS1.AVA.4</strain>
    </source>
</reference>
<name>A0ACC6QGV2_9ACTN</name>
<dbReference type="Proteomes" id="UP001375539">
    <property type="component" value="Unassembled WGS sequence"/>
</dbReference>
<keyword evidence="2" id="KW-1185">Reference proteome</keyword>
<evidence type="ECO:0000313" key="2">
    <source>
        <dbReference type="Proteomes" id="UP001375539"/>
    </source>
</evidence>